<sequence>MADLLVRNLSADVVAALDAGAAQLGISRNEFMRRRLSQELPQSKESVTEAHLRNLLQLLPDLADANVMDAAWR</sequence>
<organism evidence="2">
    <name type="scientific">mine drainage metagenome</name>
    <dbReference type="NCBI Taxonomy" id="410659"/>
    <lineage>
        <taxon>unclassified sequences</taxon>
        <taxon>metagenomes</taxon>
        <taxon>ecological metagenomes</taxon>
    </lineage>
</organism>
<proteinExistence type="predicted"/>
<accession>A0A1J5Q886</accession>
<comment type="caution">
    <text evidence="2">The sequence shown here is derived from an EMBL/GenBank/DDBJ whole genome shotgun (WGS) entry which is preliminary data.</text>
</comment>
<protein>
    <submittedName>
        <fullName evidence="2">Antitoxin VapB2</fullName>
    </submittedName>
</protein>
<name>A0A1J5Q886_9ZZZZ</name>
<dbReference type="EMBL" id="MLJW01003392">
    <property type="protein sequence ID" value="OIQ72157.1"/>
    <property type="molecule type" value="Genomic_DNA"/>
</dbReference>
<evidence type="ECO:0000313" key="2">
    <source>
        <dbReference type="EMBL" id="OIQ72157.1"/>
    </source>
</evidence>
<dbReference type="Gene3D" id="1.10.1220.10">
    <property type="entry name" value="Met repressor-like"/>
    <property type="match status" value="1"/>
</dbReference>
<dbReference type="InterPro" id="IPR013321">
    <property type="entry name" value="Arc_rbn_hlx_hlx"/>
</dbReference>
<reference evidence="2" key="1">
    <citation type="submission" date="2016-10" db="EMBL/GenBank/DDBJ databases">
        <title>Sequence of Gallionella enrichment culture.</title>
        <authorList>
            <person name="Poehlein A."/>
            <person name="Muehling M."/>
            <person name="Daniel R."/>
        </authorList>
    </citation>
    <scope>NUCLEOTIDE SEQUENCE</scope>
</reference>
<dbReference type="AlphaFoldDB" id="A0A1J5Q886"/>
<dbReference type="GO" id="GO:0006355">
    <property type="term" value="P:regulation of DNA-templated transcription"/>
    <property type="evidence" value="ECO:0007669"/>
    <property type="project" value="InterPro"/>
</dbReference>
<gene>
    <name evidence="2" type="primary">vapB2</name>
    <name evidence="2" type="ORF">GALL_462200</name>
</gene>
<dbReference type="InterPro" id="IPR010985">
    <property type="entry name" value="Ribbon_hlx_hlx"/>
</dbReference>
<evidence type="ECO:0000259" key="1">
    <source>
        <dbReference type="Pfam" id="PF22513"/>
    </source>
</evidence>
<feature type="domain" description="Antitoxin FitA-like ribbon-helix-helix" evidence="1">
    <location>
        <begin position="2"/>
        <end position="38"/>
    </location>
</feature>
<dbReference type="InterPro" id="IPR053853">
    <property type="entry name" value="FitA-like_RHH"/>
</dbReference>
<dbReference type="Pfam" id="PF22513">
    <property type="entry name" value="FitA-like_RHH"/>
    <property type="match status" value="1"/>
</dbReference>
<dbReference type="SUPFAM" id="SSF47598">
    <property type="entry name" value="Ribbon-helix-helix"/>
    <property type="match status" value="1"/>
</dbReference>